<keyword evidence="4" id="KW-1185">Reference proteome</keyword>
<evidence type="ECO:0000256" key="1">
    <source>
        <dbReference type="SAM" id="Coils"/>
    </source>
</evidence>
<dbReference type="EMBL" id="MKGL01000160">
    <property type="protein sequence ID" value="RNF04546.1"/>
    <property type="molecule type" value="Genomic_DNA"/>
</dbReference>
<dbReference type="PROSITE" id="PS50096">
    <property type="entry name" value="IQ"/>
    <property type="match status" value="1"/>
</dbReference>
<sequence>MSPKIFRRQTVLTGSQSPQTTTNAGSNATNNSSNVGGVLSSNGGTHQNLTNGGSSGRRAKSRLLPVSQTDSLLKPSILTWKLSGMSSGAHIHRRPPSVQGRTVSPMQTRQTVTKLKKEIIEHRADPSPAPSRPPRRVARHSVAVSPPLNSINQLPAPRVMLEQQCIKSTFHTSNDKRRSSALNRSTRLTKGNTTIPDFGAAPQSSHTPGPLGVGRHNIVLDMKRNTGQVAERRQLLDGPLSTNKVASGDTVRDYNELCVTLGQAPQDAWIAATLEDTNKSKGFSSSACNVGVVEEKKLNARRCDKVVSPIGGLCDYGQRKKLSNNTFSLRRLRSVEEERKVSSGPPSICAPPLPTGKTEDASGVELGKDRVAKDTVSCDMVTCRQQLQPYQQKMKLLKQRRKDVQEALYHFLALCQSQSDPEKKTSNFSPIAALESHANLLTNGLKELQRRNVALLLRLTEYSREVRRPLGSVGGNLDAVVAERHQQHQIEEDEFEKRNEEISLVVNKPATRNLPNPFEQFKETTPTTNSMTVSSMKEPSRAYLSFLREEEGLIVQQLNEVCSRVREALTNELTVTIADKAMLETPLFLPSLPDKCPTCLEKGQQPPSQHVADCGCPSGDQRGPGVGTMMSSAVDSAGHSPGLTRRNTVSPKSSVKKKKNGAVTDNGGRTTPPKCTVSQGVTAYHGPFVGVALMNRISAEDHRKKVEDADGDKNSFLGCNTDNLQLVLGGGRRCFSYAPLQKTAGGNAPISRSKSTSACNVTHKMKTLWKMTSTTKTPPTASTPTTRLTVKPNKSKAPPKSVVASVAMNDILAARIKEAEETWKAIKGLASVETARTPTQVQPKCVGPAQKIDDNADFPQTLVTQEGQPPEVTAFTPTPLNLVELENTIKKHHASLKDELEVAPAGQLTLTASWVSDASCKNELDKNTTRTVSVSCLNSPLRCKQQQMEEVEQPQVLISASASLERPAAFIETVPIEVVMATRIKCCWRQHMARAMVRQRRKQVDYEKRQQQRWHLENVMAFRLQRLFAKNVARRRRRREAMQRQCDATLAPQSDTKMADKWRSDSNKENSERPLTLREKFEKSKERRRKLLHSTLNDTSFVSGLGGTLCGHPGTETRLGKRQQPASEVAVKVPPLDLKSSCISTLDIDKYWLHGENFRVNILHRLLRAPRALLYVLRVMCEACPTRPVSALAFLKGVEDGRLKKEGKNNGNQQTPQTEEDVGKWEKEDKHTFNQPGAYQEDCAKSKKGTSNNPLHRHPHQDMKDENEIRWYVLSYRMLRRRLLARKAAMKNGVDARVICPFSIHVKSLVEEDEMLHEVPVAKGFQRPFECWGTAYAFQARVFSAAAEYAWKLIFSHTPHDDYKQRMLKTKEEKRARLERVEQRNRMILACYCVSSEQEWLKEASNDIGFIARIWNPKRSLDSNDPDFERHCHETYDFVEDFLYQCFPTIADLEEIPTFLMGAGIFFLLKSTLSYAKEKEKVNEEDESLSRDIPGGAANKIHGGSFPPRNVIALCDPKVPLTTEQRETIFAYEVLNLLEYLICFDSSEPPMRVDTAINSNSNRDYEDEEEHDRNTNNNNMDGQGVLSETSEERCERVERPLGAAMRLGECFPFVFASLFSEIDAVLPAIQRPHLRLVRTPLPEALTANQLDKAATDTTNVKGNDNTNMELELVYPRGYLVNLSERVMRALLGSCPNLEVCEDMDATL</sequence>
<dbReference type="VEuPathDB" id="TriTrypDB:TRSC58_05682"/>
<feature type="compositionally biased region" description="Low complexity" evidence="2">
    <location>
        <begin position="772"/>
        <end position="786"/>
    </location>
</feature>
<keyword evidence="1" id="KW-0175">Coiled coil</keyword>
<evidence type="ECO:0000313" key="4">
    <source>
        <dbReference type="Proteomes" id="UP000283634"/>
    </source>
</evidence>
<feature type="region of interest" description="Disordered" evidence="2">
    <location>
        <begin position="633"/>
        <end position="678"/>
    </location>
</feature>
<feature type="coiled-coil region" evidence="1">
    <location>
        <begin position="431"/>
        <end position="465"/>
    </location>
</feature>
<proteinExistence type="predicted"/>
<feature type="compositionally biased region" description="Polar residues" evidence="2">
    <location>
        <begin position="99"/>
        <end position="109"/>
    </location>
</feature>
<accession>A0A3R7KDU3</accession>
<gene>
    <name evidence="3" type="ORF">TraAM80_05144</name>
</gene>
<dbReference type="OrthoDB" id="266920at2759"/>
<feature type="region of interest" description="Disordered" evidence="2">
    <location>
        <begin position="1"/>
        <end position="67"/>
    </location>
</feature>
<feature type="compositionally biased region" description="Polar residues" evidence="2">
    <location>
        <begin position="180"/>
        <end position="195"/>
    </location>
</feature>
<feature type="region of interest" description="Disordered" evidence="2">
    <location>
        <begin position="772"/>
        <end position="798"/>
    </location>
</feature>
<feature type="compositionally biased region" description="Basic and acidic residues" evidence="2">
    <location>
        <begin position="1221"/>
        <end position="1232"/>
    </location>
</feature>
<evidence type="ECO:0000256" key="2">
    <source>
        <dbReference type="SAM" id="MobiDB-lite"/>
    </source>
</evidence>
<feature type="compositionally biased region" description="Polar residues" evidence="2">
    <location>
        <begin position="10"/>
        <end position="19"/>
    </location>
</feature>
<organism evidence="3 4">
    <name type="scientific">Trypanosoma rangeli</name>
    <dbReference type="NCBI Taxonomy" id="5698"/>
    <lineage>
        <taxon>Eukaryota</taxon>
        <taxon>Discoba</taxon>
        <taxon>Euglenozoa</taxon>
        <taxon>Kinetoplastea</taxon>
        <taxon>Metakinetoplastina</taxon>
        <taxon>Trypanosomatida</taxon>
        <taxon>Trypanosomatidae</taxon>
        <taxon>Trypanosoma</taxon>
        <taxon>Herpetosoma</taxon>
    </lineage>
</organism>
<feature type="region of interest" description="Disordered" evidence="2">
    <location>
        <begin position="1553"/>
        <end position="1591"/>
    </location>
</feature>
<feature type="compositionally biased region" description="Basic and acidic residues" evidence="2">
    <location>
        <begin position="1057"/>
        <end position="1085"/>
    </location>
</feature>
<feature type="compositionally biased region" description="Low complexity" evidence="2">
    <location>
        <begin position="20"/>
        <end position="44"/>
    </location>
</feature>
<feature type="region of interest" description="Disordered" evidence="2">
    <location>
        <begin position="1039"/>
        <end position="1086"/>
    </location>
</feature>
<reference evidence="3 4" key="1">
    <citation type="journal article" date="2018" name="BMC Genomics">
        <title>Genomic comparison of Trypanosoma conorhini and Trypanosoma rangeli to Trypanosoma cruzi strains of high and low virulence.</title>
        <authorList>
            <person name="Bradwell K.R."/>
            <person name="Koparde V.N."/>
            <person name="Matveyev A.V."/>
            <person name="Serrano M.G."/>
            <person name="Alves J.M."/>
            <person name="Parikh H."/>
            <person name="Huang B."/>
            <person name="Lee V."/>
            <person name="Espinosa-Alvarez O."/>
            <person name="Ortiz P.A."/>
            <person name="Costa-Martins A.G."/>
            <person name="Teixeira M.M."/>
            <person name="Buck G.A."/>
        </authorList>
    </citation>
    <scope>NUCLEOTIDE SEQUENCE [LARGE SCALE GENOMIC DNA]</scope>
    <source>
        <strain evidence="3 4">AM80</strain>
    </source>
</reference>
<dbReference type="Proteomes" id="UP000283634">
    <property type="component" value="Unassembled WGS sequence"/>
</dbReference>
<feature type="region of interest" description="Disordered" evidence="2">
    <location>
        <begin position="87"/>
        <end position="109"/>
    </location>
</feature>
<dbReference type="RefSeq" id="XP_029238163.1">
    <property type="nucleotide sequence ID" value="XM_029382037.1"/>
</dbReference>
<dbReference type="GeneID" id="40329077"/>
<protein>
    <submittedName>
        <fullName evidence="3">Uncharacterized protein</fullName>
    </submittedName>
</protein>
<feature type="region of interest" description="Disordered" evidence="2">
    <location>
        <begin position="1483"/>
        <end position="1502"/>
    </location>
</feature>
<feature type="region of interest" description="Disordered" evidence="2">
    <location>
        <begin position="170"/>
        <end position="211"/>
    </location>
</feature>
<feature type="region of interest" description="Disordered" evidence="2">
    <location>
        <begin position="1204"/>
        <end position="1262"/>
    </location>
</feature>
<comment type="caution">
    <text evidence="3">The sequence shown here is derived from an EMBL/GenBank/DDBJ whole genome shotgun (WGS) entry which is preliminary data.</text>
</comment>
<feature type="region of interest" description="Disordered" evidence="2">
    <location>
        <begin position="340"/>
        <end position="361"/>
    </location>
</feature>
<dbReference type="OMA" id="YESWITA"/>
<name>A0A3R7KDU3_TRYRA</name>
<evidence type="ECO:0000313" key="3">
    <source>
        <dbReference type="EMBL" id="RNF04546.1"/>
    </source>
</evidence>